<dbReference type="Gene3D" id="2.30.300.10">
    <property type="entry name" value="Baseplate protein-like domain - beta roll fold"/>
    <property type="match status" value="1"/>
</dbReference>
<keyword evidence="4" id="KW-1185">Reference proteome</keyword>
<feature type="domain" description="Baseplate hub protein gp44-like N-terminal" evidence="1">
    <location>
        <begin position="6"/>
        <end position="94"/>
    </location>
</feature>
<evidence type="ECO:0000313" key="5">
    <source>
        <dbReference type="RefSeq" id="WP_028310986.1"/>
    </source>
</evidence>
<dbReference type="Gene3D" id="3.30.1920.10">
    <property type="entry name" value="Baseplate protein-like domains - 2 layer sandwich fold"/>
    <property type="match status" value="1"/>
</dbReference>
<dbReference type="InterPro" id="IPR026276">
    <property type="entry name" value="Baseplate_GpP"/>
</dbReference>
<dbReference type="InterPro" id="IPR049354">
    <property type="entry name" value="GpP-like_N"/>
</dbReference>
<feature type="domain" description="Baseplate hub protein gp44/GpP-like C-terminal" evidence="2">
    <location>
        <begin position="259"/>
        <end position="337"/>
    </location>
</feature>
<dbReference type="Pfam" id="PF22255">
    <property type="entry name" value="Gp44-like_2nd"/>
    <property type="match status" value="1"/>
</dbReference>
<name>A0A8B6X319_9BURK</name>
<proteinExistence type="predicted"/>
<dbReference type="OrthoDB" id="9016931at2"/>
<dbReference type="RefSeq" id="WP_028310986.1">
    <property type="nucleotide sequence ID" value="NZ_AXWS01000008.1"/>
</dbReference>
<feature type="domain" description="Baseplate hub protein gp44/GpP-like second" evidence="3">
    <location>
        <begin position="96"/>
        <end position="177"/>
    </location>
</feature>
<dbReference type="SUPFAM" id="SSF69279">
    <property type="entry name" value="Phage tail proteins"/>
    <property type="match status" value="2"/>
</dbReference>
<dbReference type="InterPro" id="IPR053981">
    <property type="entry name" value="Gp44/GpP-like_2nd"/>
</dbReference>
<reference evidence="5" key="1">
    <citation type="submission" date="2025-08" db="UniProtKB">
        <authorList>
            <consortium name="RefSeq"/>
        </authorList>
    </citation>
    <scope>IDENTIFICATION</scope>
</reference>
<sequence>MTDDTITLRIAGTDYGGWLSASVTAGIERMARDFTVQLTRGWPGADVSALGRAVRPGDACEIRIGADRVMTGWIDATPIEYDGERVSITIRGRSRTADLVDCSAINKPGQWRGSSVEAIAAALAGSYGVGVLAEISTTQPVADHSIEQGETVQESLDRLLSPRGLLATDNADGDLVLIDVGSTSTDDMLRLGDNILRGAADLDESRVYRTYIAKGQSAASDGADIADTYGASATATDPAVTRPRTLMLRQSGQADGTTVQQRATYERDHRRARAQATTYTVRGWRQSSGALWQPNRLVRVRDPLIGWDQDMLIVEVTWSLDTSGQLTRLLVGPRAGYITPVPVQRLKKARKVPYVE</sequence>
<dbReference type="Pfam" id="PF21929">
    <property type="entry name" value="GpP_4th"/>
    <property type="match status" value="1"/>
</dbReference>
<dbReference type="Proteomes" id="UP000675920">
    <property type="component" value="Unplaced"/>
</dbReference>
<dbReference type="InterPro" id="IPR023399">
    <property type="entry name" value="Baseplate-like_2-layer_sand"/>
</dbReference>
<protein>
    <submittedName>
        <fullName evidence="5">Phage baseplate assembly protein</fullName>
    </submittedName>
</protein>
<evidence type="ECO:0000259" key="3">
    <source>
        <dbReference type="Pfam" id="PF22255"/>
    </source>
</evidence>
<evidence type="ECO:0000259" key="2">
    <source>
        <dbReference type="Pfam" id="PF21929"/>
    </source>
</evidence>
<dbReference type="InterPro" id="IPR053982">
    <property type="entry name" value="Gp44/GpP-like_C"/>
</dbReference>
<evidence type="ECO:0000313" key="4">
    <source>
        <dbReference type="Proteomes" id="UP000675920"/>
    </source>
</evidence>
<dbReference type="PIRSF" id="PIRSF004440">
    <property type="entry name" value="GpP"/>
    <property type="match status" value="1"/>
</dbReference>
<accession>A0A8B6X319</accession>
<dbReference type="Pfam" id="PF21683">
    <property type="entry name" value="GpP-like_1st"/>
    <property type="match status" value="1"/>
</dbReference>
<evidence type="ECO:0000259" key="1">
    <source>
        <dbReference type="Pfam" id="PF21683"/>
    </source>
</evidence>
<organism evidence="4 5">
    <name type="scientific">Derxia gummosa DSM 723</name>
    <dbReference type="NCBI Taxonomy" id="1121388"/>
    <lineage>
        <taxon>Bacteria</taxon>
        <taxon>Pseudomonadati</taxon>
        <taxon>Pseudomonadota</taxon>
        <taxon>Betaproteobacteria</taxon>
        <taxon>Burkholderiales</taxon>
        <taxon>Alcaligenaceae</taxon>
        <taxon>Derxia</taxon>
    </lineage>
</organism>
<dbReference type="Gene3D" id="3.55.50.10">
    <property type="entry name" value="Baseplate protein-like domains"/>
    <property type="match status" value="1"/>
</dbReference>
<dbReference type="AlphaFoldDB" id="A0A8B6X319"/>